<evidence type="ECO:0000313" key="2">
    <source>
        <dbReference type="Proteomes" id="UP000030653"/>
    </source>
</evidence>
<organism evidence="1 2">
    <name type="scientific">Dacryopinax primogenitus (strain DJM 731)</name>
    <name type="common">Brown rot fungus</name>
    <dbReference type="NCBI Taxonomy" id="1858805"/>
    <lineage>
        <taxon>Eukaryota</taxon>
        <taxon>Fungi</taxon>
        <taxon>Dikarya</taxon>
        <taxon>Basidiomycota</taxon>
        <taxon>Agaricomycotina</taxon>
        <taxon>Dacrymycetes</taxon>
        <taxon>Dacrymycetales</taxon>
        <taxon>Dacrymycetaceae</taxon>
        <taxon>Dacryopinax</taxon>
    </lineage>
</organism>
<evidence type="ECO:0000313" key="1">
    <source>
        <dbReference type="EMBL" id="EJT97352.1"/>
    </source>
</evidence>
<sequence>MLLSQPLCVHSTAREMSGSYPSDFIPRLQDGVPAIWPLHLNIFPRPGPVHPTFVFLHLPFLLDKLGGGSFMRISGKVIPAGCVDLPCTLIEAGDVVDAMVACGVCFRL</sequence>
<proteinExistence type="predicted"/>
<dbReference type="AlphaFoldDB" id="M5G0M5"/>
<protein>
    <submittedName>
        <fullName evidence="1">Uncharacterized protein</fullName>
    </submittedName>
</protein>
<dbReference type="GeneID" id="63689087"/>
<dbReference type="HOGENOM" id="CLU_2196865_0_0_1"/>
<dbReference type="Proteomes" id="UP000030653">
    <property type="component" value="Unassembled WGS sequence"/>
</dbReference>
<dbReference type="EMBL" id="JH795877">
    <property type="protein sequence ID" value="EJT97352.1"/>
    <property type="molecule type" value="Genomic_DNA"/>
</dbReference>
<name>M5G0M5_DACPD</name>
<gene>
    <name evidence="1" type="ORF">DACRYDRAFT_25130</name>
</gene>
<dbReference type="RefSeq" id="XP_040624250.1">
    <property type="nucleotide sequence ID" value="XM_040774025.1"/>
</dbReference>
<reference evidence="1 2" key="1">
    <citation type="journal article" date="2012" name="Science">
        <title>The Paleozoic origin of enzymatic lignin decomposition reconstructed from 31 fungal genomes.</title>
        <authorList>
            <person name="Floudas D."/>
            <person name="Binder M."/>
            <person name="Riley R."/>
            <person name="Barry K."/>
            <person name="Blanchette R.A."/>
            <person name="Henrissat B."/>
            <person name="Martinez A.T."/>
            <person name="Otillar R."/>
            <person name="Spatafora J.W."/>
            <person name="Yadav J.S."/>
            <person name="Aerts A."/>
            <person name="Benoit I."/>
            <person name="Boyd A."/>
            <person name="Carlson A."/>
            <person name="Copeland A."/>
            <person name="Coutinho P.M."/>
            <person name="de Vries R.P."/>
            <person name="Ferreira P."/>
            <person name="Findley K."/>
            <person name="Foster B."/>
            <person name="Gaskell J."/>
            <person name="Glotzer D."/>
            <person name="Gorecki P."/>
            <person name="Heitman J."/>
            <person name="Hesse C."/>
            <person name="Hori C."/>
            <person name="Igarashi K."/>
            <person name="Jurgens J.A."/>
            <person name="Kallen N."/>
            <person name="Kersten P."/>
            <person name="Kohler A."/>
            <person name="Kuees U."/>
            <person name="Kumar T.K.A."/>
            <person name="Kuo A."/>
            <person name="LaButti K."/>
            <person name="Larrondo L.F."/>
            <person name="Lindquist E."/>
            <person name="Ling A."/>
            <person name="Lombard V."/>
            <person name="Lucas S."/>
            <person name="Lundell T."/>
            <person name="Martin R."/>
            <person name="McLaughlin D.J."/>
            <person name="Morgenstern I."/>
            <person name="Morin E."/>
            <person name="Murat C."/>
            <person name="Nagy L.G."/>
            <person name="Nolan M."/>
            <person name="Ohm R.A."/>
            <person name="Patyshakuliyeva A."/>
            <person name="Rokas A."/>
            <person name="Ruiz-Duenas F.J."/>
            <person name="Sabat G."/>
            <person name="Salamov A."/>
            <person name="Samejima M."/>
            <person name="Schmutz J."/>
            <person name="Slot J.C."/>
            <person name="St John F."/>
            <person name="Stenlid J."/>
            <person name="Sun H."/>
            <person name="Sun S."/>
            <person name="Syed K."/>
            <person name="Tsang A."/>
            <person name="Wiebenga A."/>
            <person name="Young D."/>
            <person name="Pisabarro A."/>
            <person name="Eastwood D.C."/>
            <person name="Martin F."/>
            <person name="Cullen D."/>
            <person name="Grigoriev I.V."/>
            <person name="Hibbett D.S."/>
        </authorList>
    </citation>
    <scope>NUCLEOTIDE SEQUENCE [LARGE SCALE GENOMIC DNA]</scope>
    <source>
        <strain evidence="1 2">DJM-731 SS1</strain>
    </source>
</reference>
<accession>M5G0M5</accession>
<keyword evidence="2" id="KW-1185">Reference proteome</keyword>